<dbReference type="EMBL" id="GBXM01068152">
    <property type="protein sequence ID" value="JAH40425.1"/>
    <property type="molecule type" value="Transcribed_RNA"/>
</dbReference>
<name>A0A0E9SID4_ANGAN</name>
<protein>
    <submittedName>
        <fullName evidence="1">Uncharacterized protein</fullName>
    </submittedName>
</protein>
<accession>A0A0E9SID4</accession>
<reference evidence="1" key="1">
    <citation type="submission" date="2014-11" db="EMBL/GenBank/DDBJ databases">
        <authorList>
            <person name="Amaro Gonzalez C."/>
        </authorList>
    </citation>
    <scope>NUCLEOTIDE SEQUENCE</scope>
</reference>
<sequence length="15" mass="1742">MSYVNTTMEVHSLTE</sequence>
<proteinExistence type="predicted"/>
<reference evidence="1" key="2">
    <citation type="journal article" date="2015" name="Fish Shellfish Immunol.">
        <title>Early steps in the European eel (Anguilla anguilla)-Vibrio vulnificus interaction in the gills: Role of the RtxA13 toxin.</title>
        <authorList>
            <person name="Callol A."/>
            <person name="Pajuelo D."/>
            <person name="Ebbesson L."/>
            <person name="Teles M."/>
            <person name="MacKenzie S."/>
            <person name="Amaro C."/>
        </authorList>
    </citation>
    <scope>NUCLEOTIDE SEQUENCE</scope>
</reference>
<organism evidence="1">
    <name type="scientific">Anguilla anguilla</name>
    <name type="common">European freshwater eel</name>
    <name type="synonym">Muraena anguilla</name>
    <dbReference type="NCBI Taxonomy" id="7936"/>
    <lineage>
        <taxon>Eukaryota</taxon>
        <taxon>Metazoa</taxon>
        <taxon>Chordata</taxon>
        <taxon>Craniata</taxon>
        <taxon>Vertebrata</taxon>
        <taxon>Euteleostomi</taxon>
        <taxon>Actinopterygii</taxon>
        <taxon>Neopterygii</taxon>
        <taxon>Teleostei</taxon>
        <taxon>Anguilliformes</taxon>
        <taxon>Anguillidae</taxon>
        <taxon>Anguilla</taxon>
    </lineage>
</organism>
<evidence type="ECO:0000313" key="1">
    <source>
        <dbReference type="EMBL" id="JAH40425.1"/>
    </source>
</evidence>